<keyword evidence="5" id="KW-0479">Metal-binding</keyword>
<dbReference type="Gene3D" id="2.120.10.30">
    <property type="entry name" value="TolB, C-terminal domain"/>
    <property type="match status" value="1"/>
</dbReference>
<feature type="binding site" evidence="5">
    <location>
        <position position="39"/>
    </location>
    <ligand>
        <name>Ca(2+)</name>
        <dbReference type="ChEBI" id="CHEBI:29108"/>
        <label>1</label>
        <note>catalytic</note>
    </ligand>
</feature>
<evidence type="ECO:0000313" key="7">
    <source>
        <dbReference type="EMBL" id="KAJ2841894.1"/>
    </source>
</evidence>
<comment type="cofactor">
    <cofactor evidence="5">
        <name>Ca(2+)</name>
        <dbReference type="ChEBI" id="CHEBI:29108"/>
    </cofactor>
    <text evidence="5">Binds 2 calcium ions per subunit.</text>
</comment>
<feature type="binding site" evidence="5">
    <location>
        <position position="96"/>
    </location>
    <ligand>
        <name>Ca(2+)</name>
        <dbReference type="ChEBI" id="CHEBI:29108"/>
        <label>1</label>
        <note>catalytic</note>
    </ligand>
</feature>
<evidence type="ECO:0000256" key="3">
    <source>
        <dbReference type="ARBA" id="ARBA00023157"/>
    </source>
</evidence>
<dbReference type="Pfam" id="PF01731">
    <property type="entry name" value="Arylesterase"/>
    <property type="match status" value="1"/>
</dbReference>
<dbReference type="EMBL" id="JANBUW010001997">
    <property type="protein sequence ID" value="KAJ2841894.1"/>
    <property type="molecule type" value="Genomic_DNA"/>
</dbReference>
<accession>A0A9W8I6E9</accession>
<evidence type="ECO:0000313" key="8">
    <source>
        <dbReference type="Proteomes" id="UP001139887"/>
    </source>
</evidence>
<feature type="glycosylation site" description="N-linked (GlcNAc...) asparagine" evidence="6">
    <location>
        <position position="143"/>
    </location>
</feature>
<reference evidence="7" key="1">
    <citation type="submission" date="2022-07" db="EMBL/GenBank/DDBJ databases">
        <title>Phylogenomic reconstructions and comparative analyses of Kickxellomycotina fungi.</title>
        <authorList>
            <person name="Reynolds N.K."/>
            <person name="Stajich J.E."/>
            <person name="Barry K."/>
            <person name="Grigoriev I.V."/>
            <person name="Crous P."/>
            <person name="Smith M.E."/>
        </authorList>
    </citation>
    <scope>NUCLEOTIDE SEQUENCE</scope>
    <source>
        <strain evidence="7">NRRL 1566</strain>
    </source>
</reference>
<evidence type="ECO:0000256" key="5">
    <source>
        <dbReference type="PIRSR" id="PIRSR602640-2"/>
    </source>
</evidence>
<dbReference type="InterPro" id="IPR011042">
    <property type="entry name" value="6-blade_b-propeller_TolB-like"/>
</dbReference>
<dbReference type="InterPro" id="IPR051288">
    <property type="entry name" value="Serum_paraoxonase/arylesterase"/>
</dbReference>
<dbReference type="AlphaFoldDB" id="A0A9W8I6E9"/>
<proteinExistence type="inferred from homology"/>
<dbReference type="OrthoDB" id="5307922at2759"/>
<evidence type="ECO:0000256" key="1">
    <source>
        <dbReference type="ARBA" id="ARBA00008595"/>
    </source>
</evidence>
<comment type="caution">
    <text evidence="7">The sequence shown here is derived from an EMBL/GenBank/DDBJ whole genome shotgun (WGS) entry which is preliminary data.</text>
</comment>
<organism evidence="7 8">
    <name type="scientific">Coemansia brasiliensis</name>
    <dbReference type="NCBI Taxonomy" id="2650707"/>
    <lineage>
        <taxon>Eukaryota</taxon>
        <taxon>Fungi</taxon>
        <taxon>Fungi incertae sedis</taxon>
        <taxon>Zoopagomycota</taxon>
        <taxon>Kickxellomycotina</taxon>
        <taxon>Kickxellomycetes</taxon>
        <taxon>Kickxellales</taxon>
        <taxon>Kickxellaceae</taxon>
        <taxon>Coemansia</taxon>
    </lineage>
</organism>
<feature type="non-terminal residue" evidence="7">
    <location>
        <position position="243"/>
    </location>
</feature>
<dbReference type="GO" id="GO:0046872">
    <property type="term" value="F:metal ion binding"/>
    <property type="evidence" value="ECO:0007669"/>
    <property type="project" value="UniProtKB-KW"/>
</dbReference>
<protein>
    <recommendedName>
        <fullName evidence="9">SMP-30/Gluconolactonase/LRE-like region domain-containing protein</fullName>
    </recommendedName>
</protein>
<dbReference type="PANTHER" id="PTHR11799">
    <property type="entry name" value="PARAOXONASE"/>
    <property type="match status" value="1"/>
</dbReference>
<feature type="binding site" evidence="5">
    <location>
        <position position="142"/>
    </location>
    <ligand>
        <name>Ca(2+)</name>
        <dbReference type="ChEBI" id="CHEBI:29108"/>
        <label>1</label>
        <note>catalytic</note>
    </ligand>
</feature>
<keyword evidence="2" id="KW-0378">Hydrolase</keyword>
<keyword evidence="8" id="KW-1185">Reference proteome</keyword>
<keyword evidence="3" id="KW-1015">Disulfide bond</keyword>
<keyword evidence="5" id="KW-0106">Calcium</keyword>
<dbReference type="Proteomes" id="UP001139887">
    <property type="component" value="Unassembled WGS sequence"/>
</dbReference>
<comment type="similarity">
    <text evidence="1">Belongs to the paraoxonase family.</text>
</comment>
<sequence length="243" mass="26843">MFVNHQRTGDGISIFRHKIGTRILQHVKTVKSPLLYAANDVVATSRNTFYATNDMRSTNRLMRMIEILFGMPWGHIVYYGHEKMFTTAARGISYPNGIARSADGNTIYIAASSEPSINIFRPRPDGSLELMGKTVFGNFVPDNISVDTATGQLLVSGFLNTFEMFRYNREALSGSITARPASSIRRLRPLPNPNEGFAVEDILSVDSALLPSTTMATLQNQGRGVQRILLGSVMADHIAICRT</sequence>
<evidence type="ECO:0000256" key="6">
    <source>
        <dbReference type="PIRSR" id="PIRSR602640-4"/>
    </source>
</evidence>
<feature type="binding site" evidence="5">
    <location>
        <position position="40"/>
    </location>
    <ligand>
        <name>Ca(2+)</name>
        <dbReference type="ChEBI" id="CHEBI:29108"/>
        <label>1</label>
        <note>catalytic</note>
    </ligand>
</feature>
<feature type="binding site" evidence="5">
    <location>
        <position position="143"/>
    </location>
    <ligand>
        <name>Ca(2+)</name>
        <dbReference type="ChEBI" id="CHEBI:29108"/>
        <label>1</label>
        <note>catalytic</note>
    </ligand>
</feature>
<gene>
    <name evidence="7" type="ORF">IWW36_006103</name>
</gene>
<name>A0A9W8I6E9_9FUNG</name>
<comment type="PTM">
    <text evidence="6">Glycosylated.</text>
</comment>
<evidence type="ECO:0000256" key="2">
    <source>
        <dbReference type="ARBA" id="ARBA00022801"/>
    </source>
</evidence>
<dbReference type="SUPFAM" id="SSF63829">
    <property type="entry name" value="Calcium-dependent phosphotriesterase"/>
    <property type="match status" value="1"/>
</dbReference>
<evidence type="ECO:0000256" key="4">
    <source>
        <dbReference type="ARBA" id="ARBA00023180"/>
    </source>
</evidence>
<dbReference type="GO" id="GO:0004064">
    <property type="term" value="F:arylesterase activity"/>
    <property type="evidence" value="ECO:0007669"/>
    <property type="project" value="InterPro"/>
</dbReference>
<dbReference type="PANTHER" id="PTHR11799:SF12">
    <property type="entry name" value="PARAOXONASE-RELATED"/>
    <property type="match status" value="1"/>
</dbReference>
<evidence type="ECO:0008006" key="9">
    <source>
        <dbReference type="Google" id="ProtNLM"/>
    </source>
</evidence>
<keyword evidence="4 6" id="KW-0325">Glycoprotein</keyword>
<dbReference type="InterPro" id="IPR002640">
    <property type="entry name" value="Arylesterase"/>
</dbReference>